<comment type="caution">
    <text evidence="1">The sequence shown here is derived from an EMBL/GenBank/DDBJ whole genome shotgun (WGS) entry which is preliminary data.</text>
</comment>
<evidence type="ECO:0008006" key="3">
    <source>
        <dbReference type="Google" id="ProtNLM"/>
    </source>
</evidence>
<proteinExistence type="predicted"/>
<dbReference type="RefSeq" id="WP_074659861.1">
    <property type="nucleotide sequence ID" value="NZ_MUGV01000016.1"/>
</dbReference>
<reference evidence="1 2" key="1">
    <citation type="submission" date="2016-11" db="EMBL/GenBank/DDBJ databases">
        <title>Whole genomes of Flavobacteriaceae.</title>
        <authorList>
            <person name="Stine C."/>
            <person name="Li C."/>
            <person name="Tadesse D."/>
        </authorList>
    </citation>
    <scope>NUCLEOTIDE SEQUENCE [LARGE SCALE GENOMIC DNA]</scope>
    <source>
        <strain evidence="1 2">DSM 15937</strain>
    </source>
</reference>
<keyword evidence="2" id="KW-1185">Reference proteome</keyword>
<sequence>MKKYISGLLFFCATITIKAQEIKIHNSDDVYKYTDLTTKQVSAIRLIEKQWQENLNYKKSKQAYLVAAVQQQTAIDSILKPTQQKQYHQYTMMKAITDEMKQIVSLSKQQENKIAKTCFSSYAKMDKLFTNSALNDDDKKTQYTQLSTQLSENVKAFLTSDQRKQLDAANESSFIKVNKSNQL</sequence>
<protein>
    <recommendedName>
        <fullName evidence="3">DUF4142 domain-containing protein</fullName>
    </recommendedName>
</protein>
<dbReference type="EMBL" id="MUGV01000016">
    <property type="protein sequence ID" value="OXA79536.1"/>
    <property type="molecule type" value="Genomic_DNA"/>
</dbReference>
<evidence type="ECO:0000313" key="2">
    <source>
        <dbReference type="Proteomes" id="UP000198382"/>
    </source>
</evidence>
<evidence type="ECO:0000313" key="1">
    <source>
        <dbReference type="EMBL" id="OXA79536.1"/>
    </source>
</evidence>
<name>A0ABX4BS35_FLAFR</name>
<gene>
    <name evidence="1" type="ORF">B0A65_09185</name>
</gene>
<accession>A0ABX4BS35</accession>
<organism evidence="1 2">
    <name type="scientific">Flavobacterium frigidimaris</name>
    <dbReference type="NCBI Taxonomy" id="262320"/>
    <lineage>
        <taxon>Bacteria</taxon>
        <taxon>Pseudomonadati</taxon>
        <taxon>Bacteroidota</taxon>
        <taxon>Flavobacteriia</taxon>
        <taxon>Flavobacteriales</taxon>
        <taxon>Flavobacteriaceae</taxon>
        <taxon>Flavobacterium</taxon>
    </lineage>
</organism>
<dbReference type="Proteomes" id="UP000198382">
    <property type="component" value="Unassembled WGS sequence"/>
</dbReference>